<feature type="region of interest" description="Disordered" evidence="1">
    <location>
        <begin position="48"/>
        <end position="79"/>
    </location>
</feature>
<proteinExistence type="predicted"/>
<dbReference type="Proteomes" id="UP000831796">
    <property type="component" value="Chromosome"/>
</dbReference>
<feature type="compositionally biased region" description="Low complexity" evidence="1">
    <location>
        <begin position="51"/>
        <end position="73"/>
    </location>
</feature>
<dbReference type="RefSeq" id="WP_244675367.1">
    <property type="nucleotide sequence ID" value="NZ_CP095046.1"/>
</dbReference>
<dbReference type="AlphaFoldDB" id="A0A8T9Q7F3"/>
<reference evidence="2" key="1">
    <citation type="submission" date="2022-04" db="EMBL/GenBank/DDBJ databases">
        <title>Hymenobacter sp. isolated from the air.</title>
        <authorList>
            <person name="Won M."/>
            <person name="Lee C.-M."/>
            <person name="Woen H.-Y."/>
            <person name="Kwon S.-W."/>
        </authorList>
    </citation>
    <scope>NUCLEOTIDE SEQUENCE</scope>
    <source>
        <strain evidence="2">5116S-3</strain>
    </source>
</reference>
<organism evidence="2 3">
    <name type="scientific">Hymenobacter cellulosilyticus</name>
    <dbReference type="NCBI Taxonomy" id="2932248"/>
    <lineage>
        <taxon>Bacteria</taxon>
        <taxon>Pseudomonadati</taxon>
        <taxon>Bacteroidota</taxon>
        <taxon>Cytophagia</taxon>
        <taxon>Cytophagales</taxon>
        <taxon>Hymenobacteraceae</taxon>
        <taxon>Hymenobacter</taxon>
    </lineage>
</organism>
<evidence type="ECO:0000256" key="1">
    <source>
        <dbReference type="SAM" id="MobiDB-lite"/>
    </source>
</evidence>
<name>A0A8T9Q7F3_9BACT</name>
<gene>
    <name evidence="2" type="ORF">MUN79_25805</name>
</gene>
<evidence type="ECO:0000313" key="2">
    <source>
        <dbReference type="EMBL" id="UOQ71968.1"/>
    </source>
</evidence>
<evidence type="ECO:0008006" key="4">
    <source>
        <dbReference type="Google" id="ProtNLM"/>
    </source>
</evidence>
<sequence>MTVTASRAIRVATAETPLSVQRLNTEEIKTYPGGNFDISKVVQSLPGVGGAAPAARPASATTSSSGAGPPTKTCTTSTELRCRLSTTLPPRAALAARPAS</sequence>
<keyword evidence="3" id="KW-1185">Reference proteome</keyword>
<evidence type="ECO:0000313" key="3">
    <source>
        <dbReference type="Proteomes" id="UP000831796"/>
    </source>
</evidence>
<dbReference type="KEGG" id="hcu:MUN79_25805"/>
<protein>
    <recommendedName>
        <fullName evidence="4">TonB-dependent receptor plug domain-containing protein</fullName>
    </recommendedName>
</protein>
<dbReference type="EMBL" id="CP095046">
    <property type="protein sequence ID" value="UOQ71968.1"/>
    <property type="molecule type" value="Genomic_DNA"/>
</dbReference>
<accession>A0A8T9Q7F3</accession>